<organism evidence="1 2">
    <name type="scientific">Pseudomonas juntendi</name>
    <dbReference type="NCBI Taxonomy" id="2666183"/>
    <lineage>
        <taxon>Bacteria</taxon>
        <taxon>Pseudomonadati</taxon>
        <taxon>Pseudomonadota</taxon>
        <taxon>Gammaproteobacteria</taxon>
        <taxon>Pseudomonadales</taxon>
        <taxon>Pseudomonadaceae</taxon>
        <taxon>Pseudomonas</taxon>
    </lineage>
</organism>
<accession>A0A7W2KEY0</accession>
<dbReference type="RefSeq" id="WP_182389231.1">
    <property type="nucleotide sequence ID" value="NZ_JACGCX010000003.1"/>
</dbReference>
<proteinExistence type="predicted"/>
<comment type="caution">
    <text evidence="1">The sequence shown here is derived from an EMBL/GenBank/DDBJ whole genome shotgun (WGS) entry which is preliminary data.</text>
</comment>
<dbReference type="EMBL" id="JACGCX010000003">
    <property type="protein sequence ID" value="MBA6097149.1"/>
    <property type="molecule type" value="Genomic_DNA"/>
</dbReference>
<evidence type="ECO:0000313" key="2">
    <source>
        <dbReference type="Proteomes" id="UP000545074"/>
    </source>
</evidence>
<gene>
    <name evidence="1" type="ORF">H4C80_08460</name>
</gene>
<sequence>MELDLKRHLPGTVTITARAELTTGQHHRRITHFPSNKNKSAVGCTVLQHSDFCIHLEYEPRVTGYCSRPGKIRFEKTNQCYSPDFCALFDEGHMVFYELLKPTTVILQVEKDRQSGLRALFSEAGLTLEIIMLASISQSPKTHNLRHLYHHALHGTSEGARRVVATINNFDSDEVSVQHLLSSGHPANDIAYSIFHKMTSVNLSQPFNLDTRVRSS</sequence>
<dbReference type="Proteomes" id="UP000545074">
    <property type="component" value="Unassembled WGS sequence"/>
</dbReference>
<dbReference type="AlphaFoldDB" id="A0A7W2KEY0"/>
<evidence type="ECO:0000313" key="1">
    <source>
        <dbReference type="EMBL" id="MBA6097149.1"/>
    </source>
</evidence>
<reference evidence="1 2" key="1">
    <citation type="submission" date="2020-07" db="EMBL/GenBank/DDBJ databases">
        <title>Diversity of carbapenemase encoding genes among Pseudomonas putida group clinical isolates in a tertiary Brazilian hospital.</title>
        <authorList>
            <person name="Alberto-Lei F."/>
            <person name="Nodari C.S."/>
            <person name="Streling A.P."/>
            <person name="Paulino J.T."/>
            <person name="Bessa-Neto F.O."/>
            <person name="Cayo R."/>
            <person name="Gales A.C."/>
        </authorList>
    </citation>
    <scope>NUCLEOTIDE SEQUENCE [LARGE SCALE GENOMIC DNA]</scope>
    <source>
        <strain evidence="1 2">12815</strain>
    </source>
</reference>
<name>A0A7W2KEY0_9PSED</name>
<protein>
    <submittedName>
        <fullName evidence="1">Uncharacterized protein</fullName>
    </submittedName>
</protein>